<evidence type="ECO:0000256" key="4">
    <source>
        <dbReference type="ARBA" id="ARBA00022917"/>
    </source>
</evidence>
<feature type="compositionally biased region" description="Polar residues" evidence="8">
    <location>
        <begin position="325"/>
        <end position="353"/>
    </location>
</feature>
<dbReference type="SUPFAM" id="SSF52374">
    <property type="entry name" value="Nucleotidylyl transferase"/>
    <property type="match status" value="1"/>
</dbReference>
<dbReference type="Pfam" id="PF00579">
    <property type="entry name" value="tRNA-synt_1b"/>
    <property type="match status" value="1"/>
</dbReference>
<evidence type="ECO:0000313" key="9">
    <source>
        <dbReference type="EnsemblMetazoa" id="G19508.2:cds"/>
    </source>
</evidence>
<evidence type="ECO:0000256" key="6">
    <source>
        <dbReference type="RuleBase" id="RU363036"/>
    </source>
</evidence>
<keyword evidence="2 6" id="KW-0547">Nucleotide-binding</keyword>
<organism evidence="9 10">
    <name type="scientific">Magallana gigas</name>
    <name type="common">Pacific oyster</name>
    <name type="synonym">Crassostrea gigas</name>
    <dbReference type="NCBI Taxonomy" id="29159"/>
    <lineage>
        <taxon>Eukaryota</taxon>
        <taxon>Metazoa</taxon>
        <taxon>Spiralia</taxon>
        <taxon>Lophotrochozoa</taxon>
        <taxon>Mollusca</taxon>
        <taxon>Bivalvia</taxon>
        <taxon>Autobranchia</taxon>
        <taxon>Pteriomorphia</taxon>
        <taxon>Ostreida</taxon>
        <taxon>Ostreoidea</taxon>
        <taxon>Ostreidae</taxon>
        <taxon>Magallana</taxon>
    </lineage>
</organism>
<feature type="compositionally biased region" description="Polar residues" evidence="8">
    <location>
        <begin position="301"/>
        <end position="314"/>
    </location>
</feature>
<feature type="compositionally biased region" description="Basic and acidic residues" evidence="8">
    <location>
        <begin position="354"/>
        <end position="372"/>
    </location>
</feature>
<dbReference type="AlphaFoldDB" id="A0A8W8JMH0"/>
<dbReference type="GO" id="GO:0070183">
    <property type="term" value="P:mitochondrial tryptophanyl-tRNA aminoacylation"/>
    <property type="evidence" value="ECO:0007669"/>
    <property type="project" value="TreeGrafter"/>
</dbReference>
<keyword evidence="10" id="KW-1185">Reference proteome</keyword>
<dbReference type="InterPro" id="IPR001412">
    <property type="entry name" value="aa-tRNA-synth_I_CS"/>
</dbReference>
<evidence type="ECO:0000313" key="10">
    <source>
        <dbReference type="Proteomes" id="UP000005408"/>
    </source>
</evidence>
<dbReference type="InterPro" id="IPR014729">
    <property type="entry name" value="Rossmann-like_a/b/a_fold"/>
</dbReference>
<keyword evidence="7" id="KW-0175">Coiled coil</keyword>
<feature type="region of interest" description="Disordered" evidence="8">
    <location>
        <begin position="285"/>
        <end position="372"/>
    </location>
</feature>
<keyword evidence="5 6" id="KW-0030">Aminoacyl-tRNA synthetase</keyword>
<evidence type="ECO:0000256" key="3">
    <source>
        <dbReference type="ARBA" id="ARBA00022840"/>
    </source>
</evidence>
<reference evidence="9" key="1">
    <citation type="submission" date="2022-08" db="UniProtKB">
        <authorList>
            <consortium name="EnsemblMetazoa"/>
        </authorList>
    </citation>
    <scope>IDENTIFICATION</scope>
    <source>
        <strain evidence="9">05x7-T-G4-1.051#20</strain>
    </source>
</reference>
<dbReference type="GO" id="GO:0005524">
    <property type="term" value="F:ATP binding"/>
    <property type="evidence" value="ECO:0007669"/>
    <property type="project" value="UniProtKB-KW"/>
</dbReference>
<feature type="coiled-coil region" evidence="7">
    <location>
        <begin position="126"/>
        <end position="174"/>
    </location>
</feature>
<dbReference type="InterPro" id="IPR050203">
    <property type="entry name" value="Trp-tRNA_synthetase"/>
</dbReference>
<sequence>MTTKRRHREVIPEDEVRVFSGIQPTGIPHLGNYLGVIKLWVKLQEQYQDVMYSVVDLHAITVKQDPRELRKTTKSGSSAQKYARDCYTLHMFIQGDGTGIEHVFDKQKGCGTDMSKIPMIELRVVVQSLLQRVTDLEKSLTEKENTIQSMVSKIKLLESEHNNLQSDYDTLEAEARGRFTKYDSSQKLNADRIKRIESDLENVHGSQEKTQCEIKKLAKISGNNSRPKSPAISYASVLGSTACDTPTQNSSVFHDAAEKKSPNALSKNIGNNLKSIQKELDKSDTDLDTRYIKSPPCAPTDKTQVNSPRSSNDIQIERSPDRGINSFTKTQQFPSGASGEKTQVNSSRSADSIQSERTHDRDTRSKDNPKELCRSVKYKGDSCVITVDEKSSNQPEKDIFLGGFL</sequence>
<evidence type="ECO:0000256" key="2">
    <source>
        <dbReference type="ARBA" id="ARBA00022741"/>
    </source>
</evidence>
<dbReference type="PROSITE" id="PS00178">
    <property type="entry name" value="AA_TRNA_LIGASE_I"/>
    <property type="match status" value="1"/>
</dbReference>
<name>A0A8W8JMH0_MAGGI</name>
<proteinExistence type="inferred from homology"/>
<evidence type="ECO:0000256" key="1">
    <source>
        <dbReference type="ARBA" id="ARBA00022598"/>
    </source>
</evidence>
<dbReference type="Gene3D" id="3.40.50.620">
    <property type="entry name" value="HUPs"/>
    <property type="match status" value="1"/>
</dbReference>
<evidence type="ECO:0000256" key="5">
    <source>
        <dbReference type="ARBA" id="ARBA00023146"/>
    </source>
</evidence>
<keyword evidence="3 6" id="KW-0067">ATP-binding</keyword>
<dbReference type="PANTHER" id="PTHR43766">
    <property type="entry name" value="TRYPTOPHAN--TRNA LIGASE, MITOCHONDRIAL"/>
    <property type="match status" value="1"/>
</dbReference>
<accession>A0A8W8JMH0</accession>
<comment type="similarity">
    <text evidence="6">Belongs to the class-I aminoacyl-tRNA synthetase family.</text>
</comment>
<evidence type="ECO:0000256" key="7">
    <source>
        <dbReference type="SAM" id="Coils"/>
    </source>
</evidence>
<dbReference type="GO" id="GO:0004830">
    <property type="term" value="F:tryptophan-tRNA ligase activity"/>
    <property type="evidence" value="ECO:0007669"/>
    <property type="project" value="TreeGrafter"/>
</dbReference>
<evidence type="ECO:0000256" key="8">
    <source>
        <dbReference type="SAM" id="MobiDB-lite"/>
    </source>
</evidence>
<keyword evidence="1 6" id="KW-0436">Ligase</keyword>
<dbReference type="PANTHER" id="PTHR43766:SF1">
    <property type="entry name" value="TRYPTOPHAN--TRNA LIGASE, MITOCHONDRIAL"/>
    <property type="match status" value="1"/>
</dbReference>
<protein>
    <recommendedName>
        <fullName evidence="11">Tryptophan--tRNA ligase</fullName>
    </recommendedName>
</protein>
<dbReference type="GO" id="GO:0005759">
    <property type="term" value="C:mitochondrial matrix"/>
    <property type="evidence" value="ECO:0007669"/>
    <property type="project" value="TreeGrafter"/>
</dbReference>
<dbReference type="EnsemblMetazoa" id="G19508.2">
    <property type="protein sequence ID" value="G19508.2:cds"/>
    <property type="gene ID" value="G19508"/>
</dbReference>
<evidence type="ECO:0008006" key="11">
    <source>
        <dbReference type="Google" id="ProtNLM"/>
    </source>
</evidence>
<dbReference type="InterPro" id="IPR002305">
    <property type="entry name" value="aa-tRNA-synth_Ic"/>
</dbReference>
<dbReference type="Proteomes" id="UP000005408">
    <property type="component" value="Unassembled WGS sequence"/>
</dbReference>
<keyword evidence="4 6" id="KW-0648">Protein biosynthesis</keyword>